<gene>
    <name evidence="3" type="ORF">SAMN02745728_01999</name>
</gene>
<sequence length="332" mass="36969">MSCKKNIVSFFLLLLMFVTGCTSNQTLKDSWKGTKGLYREYLNKSANIDLEDKTELDDVDATLALAAEKIDFELRELERWLENAPPEYDQAWARKLKTRFVWLSGLMWTDAEGNVLAKDAVGFLKEVDLSKFLEPDPKQSLGDLRAYLEPGPLGFEFYIVNPIYNGDQLLGLVVAFFDPRNLVGVSPEPDKLVMADDQHIFWPGVYKAESLPLNGEDWAKSFMRNASGTAKNSTGSFKWYSRFLANHKIAYAVRESGTFPEDPEQMAGVDRSLGSNYGVGDNPLPNLNNTLQGVTPADQYNDVGNVGAPNVSPDAPAPNTQNNKVKQEPIAE</sequence>
<protein>
    <recommendedName>
        <fullName evidence="5">Lipoprotein</fullName>
    </recommendedName>
</protein>
<evidence type="ECO:0000313" key="3">
    <source>
        <dbReference type="EMBL" id="SHN70110.1"/>
    </source>
</evidence>
<dbReference type="AlphaFoldDB" id="A0A1M7THC2"/>
<evidence type="ECO:0000256" key="1">
    <source>
        <dbReference type="SAM" id="MobiDB-lite"/>
    </source>
</evidence>
<dbReference type="EMBL" id="FRDI01000012">
    <property type="protein sequence ID" value="SHN70110.1"/>
    <property type="molecule type" value="Genomic_DNA"/>
</dbReference>
<feature type="signal peptide" evidence="2">
    <location>
        <begin position="1"/>
        <end position="24"/>
    </location>
</feature>
<dbReference type="OrthoDB" id="5449205at2"/>
<accession>A0A1M7THC2</accession>
<dbReference type="PROSITE" id="PS51257">
    <property type="entry name" value="PROKAR_LIPOPROTEIN"/>
    <property type="match status" value="1"/>
</dbReference>
<name>A0A1M7THC2_9BACT</name>
<feature type="chain" id="PRO_5012455460" description="Lipoprotein" evidence="2">
    <location>
        <begin position="25"/>
        <end position="332"/>
    </location>
</feature>
<keyword evidence="2" id="KW-0732">Signal</keyword>
<keyword evidence="4" id="KW-1185">Reference proteome</keyword>
<reference evidence="3 4" key="1">
    <citation type="submission" date="2016-12" db="EMBL/GenBank/DDBJ databases">
        <authorList>
            <person name="Song W.-J."/>
            <person name="Kurnit D.M."/>
        </authorList>
    </citation>
    <scope>NUCLEOTIDE SEQUENCE [LARGE SCALE GENOMIC DNA]</scope>
    <source>
        <strain evidence="3 4">DSM 11393</strain>
    </source>
</reference>
<organism evidence="3 4">
    <name type="scientific">Desulfovibrio litoralis DSM 11393</name>
    <dbReference type="NCBI Taxonomy" id="1121455"/>
    <lineage>
        <taxon>Bacteria</taxon>
        <taxon>Pseudomonadati</taxon>
        <taxon>Thermodesulfobacteriota</taxon>
        <taxon>Desulfovibrionia</taxon>
        <taxon>Desulfovibrionales</taxon>
        <taxon>Desulfovibrionaceae</taxon>
        <taxon>Desulfovibrio</taxon>
    </lineage>
</organism>
<dbReference type="STRING" id="1121455.SAMN02745728_01999"/>
<feature type="region of interest" description="Disordered" evidence="1">
    <location>
        <begin position="280"/>
        <end position="332"/>
    </location>
</feature>
<dbReference type="RefSeq" id="WP_072697680.1">
    <property type="nucleotide sequence ID" value="NZ_FRDI01000012.1"/>
</dbReference>
<proteinExistence type="predicted"/>
<dbReference type="Proteomes" id="UP000186469">
    <property type="component" value="Unassembled WGS sequence"/>
</dbReference>
<evidence type="ECO:0000313" key="4">
    <source>
        <dbReference type="Proteomes" id="UP000186469"/>
    </source>
</evidence>
<evidence type="ECO:0000256" key="2">
    <source>
        <dbReference type="SAM" id="SignalP"/>
    </source>
</evidence>
<evidence type="ECO:0008006" key="5">
    <source>
        <dbReference type="Google" id="ProtNLM"/>
    </source>
</evidence>